<organism evidence="2 3">
    <name type="scientific">Sesamum indicum</name>
    <name type="common">Oriental sesame</name>
    <name type="synonym">Sesamum orientale</name>
    <dbReference type="NCBI Taxonomy" id="4182"/>
    <lineage>
        <taxon>Eukaryota</taxon>
        <taxon>Viridiplantae</taxon>
        <taxon>Streptophyta</taxon>
        <taxon>Embryophyta</taxon>
        <taxon>Tracheophyta</taxon>
        <taxon>Spermatophyta</taxon>
        <taxon>Magnoliopsida</taxon>
        <taxon>eudicotyledons</taxon>
        <taxon>Gunneridae</taxon>
        <taxon>Pentapetalae</taxon>
        <taxon>asterids</taxon>
        <taxon>lamiids</taxon>
        <taxon>Lamiales</taxon>
        <taxon>Pedaliaceae</taxon>
        <taxon>Sesamum</taxon>
    </lineage>
</organism>
<feature type="domain" description="Retrotransposon gag" evidence="1">
    <location>
        <begin position="47"/>
        <end position="138"/>
    </location>
</feature>
<dbReference type="InterPro" id="IPR005162">
    <property type="entry name" value="Retrotrans_gag_dom"/>
</dbReference>
<dbReference type="GeneID" id="110012287"/>
<dbReference type="KEGG" id="sind:110012287"/>
<dbReference type="PANTHER" id="PTHR33223">
    <property type="entry name" value="CCHC-TYPE DOMAIN-CONTAINING PROTEIN"/>
    <property type="match status" value="1"/>
</dbReference>
<dbReference type="OrthoDB" id="913893at2759"/>
<dbReference type="RefSeq" id="XP_020550907.1">
    <property type="nucleotide sequence ID" value="XM_020695248.1"/>
</dbReference>
<proteinExistence type="predicted"/>
<dbReference type="Pfam" id="PF03732">
    <property type="entry name" value="Retrotrans_gag"/>
    <property type="match status" value="1"/>
</dbReference>
<protein>
    <submittedName>
        <fullName evidence="3">Uncharacterized protein LOC110012287</fullName>
    </submittedName>
</protein>
<dbReference type="Proteomes" id="UP000504604">
    <property type="component" value="Linkage group LG7"/>
</dbReference>
<evidence type="ECO:0000313" key="3">
    <source>
        <dbReference type="RefSeq" id="XP_020550907.1"/>
    </source>
</evidence>
<keyword evidence="2" id="KW-1185">Reference proteome</keyword>
<reference evidence="3" key="1">
    <citation type="submission" date="2025-08" db="UniProtKB">
        <authorList>
            <consortium name="RefSeq"/>
        </authorList>
    </citation>
    <scope>IDENTIFICATION</scope>
</reference>
<evidence type="ECO:0000259" key="1">
    <source>
        <dbReference type="Pfam" id="PF03732"/>
    </source>
</evidence>
<name>A0A8M8UWQ5_SESIN</name>
<sequence>MLSEVVGPNFRLPDLPRYDGTKDPRDHITTFGMVMNLYRQTDSINARLFVTTLTGKAQEWFTGLPNGTVGSYEQLLHRFAYHFASKQKSKRSAIHLFAIRQGREESLKDFMGRFNNETLEVQDLRIDMMTSILIHGLKKGPLASALARDPPGNVEQLTLLAHKYINEEEMNTIKDREWEGDRERSRNR</sequence>
<gene>
    <name evidence="3" type="primary">LOC110012287</name>
</gene>
<dbReference type="PANTHER" id="PTHR33223:SF10">
    <property type="entry name" value="AMINOTRANSFERASE-LIKE PLANT MOBILE DOMAIN-CONTAINING PROTEIN"/>
    <property type="match status" value="1"/>
</dbReference>
<accession>A0A8M8UWQ5</accession>
<evidence type="ECO:0000313" key="2">
    <source>
        <dbReference type="Proteomes" id="UP000504604"/>
    </source>
</evidence>
<dbReference type="AlphaFoldDB" id="A0A8M8UWQ5"/>